<protein>
    <submittedName>
        <fullName evidence="1">Uncharacterized protein</fullName>
    </submittedName>
</protein>
<dbReference type="AlphaFoldDB" id="A0A402BL55"/>
<comment type="caution">
    <text evidence="1">The sequence shown here is derived from an EMBL/GenBank/DDBJ whole genome shotgun (WGS) entry which is preliminary data.</text>
</comment>
<evidence type="ECO:0000313" key="2">
    <source>
        <dbReference type="Proteomes" id="UP000287171"/>
    </source>
</evidence>
<dbReference type="Proteomes" id="UP000287171">
    <property type="component" value="Unassembled WGS sequence"/>
</dbReference>
<dbReference type="RefSeq" id="WP_126632064.1">
    <property type="nucleotide sequence ID" value="NZ_BIFT01000003.1"/>
</dbReference>
<sequence>MKIEAEHDWLTTAEAAFHLGVNASRIRQLLLKDQGCREDRRTFPSARRANPQEERELQADRRVGRIPREGVWLIGVKDIERRKLMLGPLQIGRPHQWKDHYADCPWFSGTSAPAREALVWACDGDNSCSTVMLSESIQRFYERCMPAPVLIEGSWETMMPKKYTQELHSAYQQHAYGKIATLMAPFHTASGLANVIIQLERSFTRHTKRKAPMPKVEK</sequence>
<proteinExistence type="predicted"/>
<organism evidence="1 2">
    <name type="scientific">Dictyobacter alpinus</name>
    <dbReference type="NCBI Taxonomy" id="2014873"/>
    <lineage>
        <taxon>Bacteria</taxon>
        <taxon>Bacillati</taxon>
        <taxon>Chloroflexota</taxon>
        <taxon>Ktedonobacteria</taxon>
        <taxon>Ktedonobacterales</taxon>
        <taxon>Dictyobacteraceae</taxon>
        <taxon>Dictyobacter</taxon>
    </lineage>
</organism>
<accession>A0A402BL55</accession>
<dbReference type="EMBL" id="BIFT01000003">
    <property type="protein sequence ID" value="GCE32056.1"/>
    <property type="molecule type" value="Genomic_DNA"/>
</dbReference>
<evidence type="ECO:0000313" key="1">
    <source>
        <dbReference type="EMBL" id="GCE32056.1"/>
    </source>
</evidence>
<keyword evidence="2" id="KW-1185">Reference proteome</keyword>
<gene>
    <name evidence="1" type="ORF">KDA_75400</name>
</gene>
<name>A0A402BL55_9CHLR</name>
<reference evidence="2" key="1">
    <citation type="submission" date="2018-12" db="EMBL/GenBank/DDBJ databases">
        <title>Tengunoibacter tsumagoiensis gen. nov., sp. nov., Dictyobacter kobayashii sp. nov., D. alpinus sp. nov., and D. joshuensis sp. nov. and description of Dictyobacteraceae fam. nov. within the order Ktedonobacterales isolated from Tengu-no-mugimeshi.</title>
        <authorList>
            <person name="Wang C.M."/>
            <person name="Zheng Y."/>
            <person name="Sakai Y."/>
            <person name="Toyoda A."/>
            <person name="Minakuchi Y."/>
            <person name="Abe K."/>
            <person name="Yokota A."/>
            <person name="Yabe S."/>
        </authorList>
    </citation>
    <scope>NUCLEOTIDE SEQUENCE [LARGE SCALE GENOMIC DNA]</scope>
    <source>
        <strain evidence="2">Uno16</strain>
    </source>
</reference>